<dbReference type="PANTHER" id="PTHR12298">
    <property type="entry name" value="PCDC2 PROGRAMMED CELL DEATH PROTEIN 2 -RELATED"/>
    <property type="match status" value="1"/>
</dbReference>
<evidence type="ECO:0000256" key="1">
    <source>
        <dbReference type="ARBA" id="ARBA00022723"/>
    </source>
</evidence>
<proteinExistence type="predicted"/>
<evidence type="ECO:0000256" key="4">
    <source>
        <dbReference type="PROSITE-ProRule" id="PRU00134"/>
    </source>
</evidence>
<evidence type="ECO:0000256" key="3">
    <source>
        <dbReference type="ARBA" id="ARBA00022833"/>
    </source>
</evidence>
<accession>A0A4P9VZR6</accession>
<keyword evidence="8" id="KW-1185">Reference proteome</keyword>
<dbReference type="Pfam" id="PF01753">
    <property type="entry name" value="zf-MYND"/>
    <property type="match status" value="1"/>
</dbReference>
<evidence type="ECO:0000313" key="8">
    <source>
        <dbReference type="Proteomes" id="UP000269721"/>
    </source>
</evidence>
<dbReference type="Proteomes" id="UP000269721">
    <property type="component" value="Unassembled WGS sequence"/>
</dbReference>
<dbReference type="AlphaFoldDB" id="A0A4P9VZR6"/>
<feature type="region of interest" description="Disordered" evidence="5">
    <location>
        <begin position="262"/>
        <end position="284"/>
    </location>
</feature>
<dbReference type="GO" id="GO:0008270">
    <property type="term" value="F:zinc ion binding"/>
    <property type="evidence" value="ECO:0007669"/>
    <property type="project" value="UniProtKB-KW"/>
</dbReference>
<evidence type="ECO:0000259" key="6">
    <source>
        <dbReference type="PROSITE" id="PS50865"/>
    </source>
</evidence>
<feature type="domain" description="MYND-type" evidence="6">
    <location>
        <begin position="185"/>
        <end position="223"/>
    </location>
</feature>
<feature type="non-terminal residue" evidence="7">
    <location>
        <position position="309"/>
    </location>
</feature>
<organism evidence="7 8">
    <name type="scientific">Blyttiomyces helicus</name>
    <dbReference type="NCBI Taxonomy" id="388810"/>
    <lineage>
        <taxon>Eukaryota</taxon>
        <taxon>Fungi</taxon>
        <taxon>Fungi incertae sedis</taxon>
        <taxon>Chytridiomycota</taxon>
        <taxon>Chytridiomycota incertae sedis</taxon>
        <taxon>Chytridiomycetes</taxon>
        <taxon>Chytridiomycetes incertae sedis</taxon>
        <taxon>Blyttiomyces</taxon>
    </lineage>
</organism>
<evidence type="ECO:0000256" key="2">
    <source>
        <dbReference type="ARBA" id="ARBA00022771"/>
    </source>
</evidence>
<dbReference type="EMBL" id="ML000275">
    <property type="protein sequence ID" value="RKO84293.1"/>
    <property type="molecule type" value="Genomic_DNA"/>
</dbReference>
<dbReference type="InterPro" id="IPR002893">
    <property type="entry name" value="Znf_MYND"/>
</dbReference>
<dbReference type="Gene3D" id="6.10.140.2220">
    <property type="match status" value="1"/>
</dbReference>
<keyword evidence="1" id="KW-0479">Metal-binding</keyword>
<dbReference type="PANTHER" id="PTHR12298:SF4">
    <property type="entry name" value="PROGRAMMED CELL DEATH PROTEIN 2"/>
    <property type="match status" value="1"/>
</dbReference>
<name>A0A4P9VZR6_9FUNG</name>
<dbReference type="SUPFAM" id="SSF144232">
    <property type="entry name" value="HIT/MYND zinc finger-like"/>
    <property type="match status" value="1"/>
</dbReference>
<protein>
    <recommendedName>
        <fullName evidence="6">MYND-type domain-containing protein</fullName>
    </recommendedName>
</protein>
<keyword evidence="3" id="KW-0862">Zinc</keyword>
<sequence>MAPPLPIQLGFAEKVDEPLVAHPTFEEFPNKIGGQPTSFESGGMTNREVQSGLLNLGDLPDDLFSIWLNPERLLKADELTCGETEHVGFYRRPCLGLQEKQGQIFEGSFSTRRCPKREAFSHVNILRRGGFPVLHPGGPPRRGLPPSTVPIRLQKRFMSPAVLAKMLPEVNPYSNPAEGSEAFSTPVCGIDGSKQCSRCRSAPYCSREHQLLDWNAGGHKQLCRGGECSTSAPSSSTAASMRPAALTAALFPEYELVSEEEPMVPKTCDDFDDDEKDADKDFEETEVDVDKAFLKFQKRVELEPEQVIR</sequence>
<feature type="compositionally biased region" description="Acidic residues" evidence="5">
    <location>
        <begin position="270"/>
        <end position="284"/>
    </location>
</feature>
<reference evidence="8" key="1">
    <citation type="journal article" date="2018" name="Nat. Microbiol.">
        <title>Leveraging single-cell genomics to expand the fungal tree of life.</title>
        <authorList>
            <person name="Ahrendt S.R."/>
            <person name="Quandt C.A."/>
            <person name="Ciobanu D."/>
            <person name="Clum A."/>
            <person name="Salamov A."/>
            <person name="Andreopoulos B."/>
            <person name="Cheng J.F."/>
            <person name="Woyke T."/>
            <person name="Pelin A."/>
            <person name="Henrissat B."/>
            <person name="Reynolds N.K."/>
            <person name="Benny G.L."/>
            <person name="Smith M.E."/>
            <person name="James T.Y."/>
            <person name="Grigoriev I.V."/>
        </authorList>
    </citation>
    <scope>NUCLEOTIDE SEQUENCE [LARGE SCALE GENOMIC DNA]</scope>
</reference>
<evidence type="ECO:0000313" key="7">
    <source>
        <dbReference type="EMBL" id="RKO84293.1"/>
    </source>
</evidence>
<keyword evidence="2 4" id="KW-0863">Zinc-finger</keyword>
<dbReference type="PROSITE" id="PS50865">
    <property type="entry name" value="ZF_MYND_2"/>
    <property type="match status" value="1"/>
</dbReference>
<dbReference type="GO" id="GO:0005634">
    <property type="term" value="C:nucleus"/>
    <property type="evidence" value="ECO:0007669"/>
    <property type="project" value="TreeGrafter"/>
</dbReference>
<dbReference type="OrthoDB" id="443682at2759"/>
<evidence type="ECO:0000256" key="5">
    <source>
        <dbReference type="SAM" id="MobiDB-lite"/>
    </source>
</evidence>
<gene>
    <name evidence="7" type="ORF">BDK51DRAFT_33065</name>
</gene>